<protein>
    <submittedName>
        <fullName evidence="1">Uncharacterized protein</fullName>
    </submittedName>
</protein>
<comment type="caution">
    <text evidence="1">The sequence shown here is derived from an EMBL/GenBank/DDBJ whole genome shotgun (WGS) entry which is preliminary data.</text>
</comment>
<accession>A0ABT3IUE3</accession>
<gene>
    <name evidence="1" type="ORF">OL497_27185</name>
</gene>
<organism evidence="1 2">
    <name type="scientific">Chitinophaga nivalis</name>
    <dbReference type="NCBI Taxonomy" id="2991709"/>
    <lineage>
        <taxon>Bacteria</taxon>
        <taxon>Pseudomonadati</taxon>
        <taxon>Bacteroidota</taxon>
        <taxon>Chitinophagia</taxon>
        <taxon>Chitinophagales</taxon>
        <taxon>Chitinophagaceae</taxon>
        <taxon>Chitinophaga</taxon>
    </lineage>
</organism>
<sequence>MKRFHPALVLLAFLGQTACLPDNRSGKSNSQDKYIALPAYFVAEKTHLLAANLVLHKTAVLNGQRESSTIAGTDSTAIQDLLKPFTDADLNKPSLRDEYDTSSLYDPFSGSRSYIYKSKGRQTNPAEITLEMDKHGIIQRVNIHAYTSNQVYEFRQDLAYLRNKRINITTYQKIAFLSSKEVEIDVTMAPKNEQQ</sequence>
<dbReference type="RefSeq" id="WP_264734419.1">
    <property type="nucleotide sequence ID" value="NZ_JAPDNR010000001.1"/>
</dbReference>
<evidence type="ECO:0000313" key="1">
    <source>
        <dbReference type="EMBL" id="MCW3487612.1"/>
    </source>
</evidence>
<name>A0ABT3IUE3_9BACT</name>
<keyword evidence="2" id="KW-1185">Reference proteome</keyword>
<dbReference type="Proteomes" id="UP001207742">
    <property type="component" value="Unassembled WGS sequence"/>
</dbReference>
<dbReference type="EMBL" id="JAPDNS010000002">
    <property type="protein sequence ID" value="MCW3487612.1"/>
    <property type="molecule type" value="Genomic_DNA"/>
</dbReference>
<reference evidence="1 2" key="1">
    <citation type="submission" date="2022-10" db="EMBL/GenBank/DDBJ databases">
        <title>Chitinophaga nivalis PC15 sp. nov., isolated from Pyeongchang county, South Korea.</title>
        <authorList>
            <person name="Trinh H.N."/>
        </authorList>
    </citation>
    <scope>NUCLEOTIDE SEQUENCE [LARGE SCALE GENOMIC DNA]</scope>
    <source>
        <strain evidence="1 2">PC14</strain>
    </source>
</reference>
<proteinExistence type="predicted"/>
<evidence type="ECO:0000313" key="2">
    <source>
        <dbReference type="Proteomes" id="UP001207742"/>
    </source>
</evidence>